<protein>
    <submittedName>
        <fullName evidence="2">Trifunctional enzyme subunit alpha, mitochondrial-like</fullName>
    </submittedName>
</protein>
<dbReference type="Proteomes" id="UP000694865">
    <property type="component" value="Unplaced"/>
</dbReference>
<proteinExistence type="predicted"/>
<evidence type="ECO:0000313" key="2">
    <source>
        <dbReference type="RefSeq" id="XP_002735031.1"/>
    </source>
</evidence>
<dbReference type="CDD" id="cd06558">
    <property type="entry name" value="crotonase-like"/>
    <property type="match status" value="1"/>
</dbReference>
<evidence type="ECO:0000313" key="1">
    <source>
        <dbReference type="Proteomes" id="UP000694865"/>
    </source>
</evidence>
<dbReference type="SUPFAM" id="SSF52096">
    <property type="entry name" value="ClpP/crotonase"/>
    <property type="match status" value="1"/>
</dbReference>
<dbReference type="InterPro" id="IPR050136">
    <property type="entry name" value="FA_oxidation_alpha_subunit"/>
</dbReference>
<dbReference type="RefSeq" id="XP_002735031.1">
    <property type="nucleotide sequence ID" value="XM_002734985.2"/>
</dbReference>
<gene>
    <name evidence="2" type="primary">LOC100377123</name>
</gene>
<dbReference type="GeneID" id="100377123"/>
<dbReference type="Pfam" id="PF00378">
    <property type="entry name" value="ECH_1"/>
    <property type="match status" value="1"/>
</dbReference>
<dbReference type="PANTHER" id="PTHR43612">
    <property type="entry name" value="TRIFUNCTIONAL ENZYME SUBUNIT ALPHA"/>
    <property type="match status" value="1"/>
</dbReference>
<dbReference type="InterPro" id="IPR029045">
    <property type="entry name" value="ClpP/crotonase-like_dom_sf"/>
</dbReference>
<dbReference type="Gene3D" id="3.90.226.10">
    <property type="entry name" value="2-enoyl-CoA Hydratase, Chain A, domain 1"/>
    <property type="match status" value="1"/>
</dbReference>
<accession>A0ABM0GQE8</accession>
<organism evidence="1 2">
    <name type="scientific">Saccoglossus kowalevskii</name>
    <name type="common">Acorn worm</name>
    <dbReference type="NCBI Taxonomy" id="10224"/>
    <lineage>
        <taxon>Eukaryota</taxon>
        <taxon>Metazoa</taxon>
        <taxon>Hemichordata</taxon>
        <taxon>Enteropneusta</taxon>
        <taxon>Harrimaniidae</taxon>
        <taxon>Saccoglossus</taxon>
    </lineage>
</organism>
<dbReference type="InterPro" id="IPR001753">
    <property type="entry name" value="Enoyl-CoA_hydra/iso"/>
</dbReference>
<dbReference type="PANTHER" id="PTHR43612:SF3">
    <property type="entry name" value="TRIFUNCTIONAL ENZYME SUBUNIT ALPHA, MITOCHONDRIAL"/>
    <property type="match status" value="1"/>
</dbReference>
<name>A0ABM0GQE8_SACKO</name>
<sequence length="326" mass="35511">MASVRVFSAVRLLSQQRLNGFAITGSHSRFHRALSVSTAMSAKHIKYEVKNDVAVVKIDCQESKVNTLTKEVISEFKELMNKALEDPLVKAAVLISAKPGCFIAGADIGMISSLKTKDEVFKLSRDGHEMFDHLEKHDKPVVAAIMGTCLGGGLETAIACNYRIAVNDKKTVLSVPEVMLGLLPGGGGTQRLPKMIGLPNALDMALTGKNIPAKKAKKMGLVDQIVEPLGPGIDTPENRTLQYLEEVAIDAARMLEDYYSNDPKVRGQFPGKATKAPLSLWHTVPSLIFWCAVATPFIATERGRSLYWKVGLFSTFGGCLWMSMTT</sequence>
<keyword evidence="1" id="KW-1185">Reference proteome</keyword>
<reference evidence="2" key="1">
    <citation type="submission" date="2025-08" db="UniProtKB">
        <authorList>
            <consortium name="RefSeq"/>
        </authorList>
    </citation>
    <scope>IDENTIFICATION</scope>
    <source>
        <tissue evidence="2">Testes</tissue>
    </source>
</reference>